<keyword evidence="3" id="KW-1185">Reference proteome</keyword>
<dbReference type="InterPro" id="IPR036047">
    <property type="entry name" value="F-box-like_dom_sf"/>
</dbReference>
<feature type="domain" description="F-box" evidence="1">
    <location>
        <begin position="60"/>
        <end position="116"/>
    </location>
</feature>
<sequence>MNRRLPSALLIQQASLSTVDVESVRAEIAYLSRQIECEEPGNQHLRSLRTEYQRLLSPFHRLPNELLSMIMFYAVRQNVFAWTPGLCKSDAQKLSGVCRRWRDVAMMTWSLWSRITMLVFFSNDYPDRAIEQLRNHLTRSRNAPLDLVVEFVEESRDLVQIEGFSSPALDLLLEESHRWRSLQYVQAQFGAVEHDLFLDKVFETAPPVVSLEIQLDGALRDTIPPSVLPISRLPKLRSFRLSKTSLQLASTIPASFQSLTHISLETSAHDAMFALNSLKNVTSAELVLGMNDSSTTENKDRFSSPTLHSLSLQPSKLDSSLTGVSLFLSRTSFPRLSSLSLVNNELLNPSTHVELTNALTDFVLVSGNWRTIRTLRVVDFPLKDVDLFDVLTYMQHLKALEVQQSGRLEDCPLLTLKLLGLLNTWPPGSRDFGRVAPGIQYLSFSAITDRSWYFNVFENMIQSRVRFGLQSVFLRLRDGSERLDLGKLERLNRDDVAVRVVDGGGREIVRYWGKMRVGLRKNCWRDLLTC</sequence>
<evidence type="ECO:0000313" key="3">
    <source>
        <dbReference type="Proteomes" id="UP001465976"/>
    </source>
</evidence>
<gene>
    <name evidence="2" type="ORF">V5O48_008783</name>
</gene>
<comment type="caution">
    <text evidence="2">The sequence shown here is derived from an EMBL/GenBank/DDBJ whole genome shotgun (WGS) entry which is preliminary data.</text>
</comment>
<dbReference type="Proteomes" id="UP001465976">
    <property type="component" value="Unassembled WGS sequence"/>
</dbReference>
<dbReference type="Gene3D" id="1.20.1280.50">
    <property type="match status" value="1"/>
</dbReference>
<protein>
    <recommendedName>
        <fullName evidence="1">F-box domain-containing protein</fullName>
    </recommendedName>
</protein>
<reference evidence="2 3" key="1">
    <citation type="submission" date="2024-02" db="EMBL/GenBank/DDBJ databases">
        <title>A draft genome for the cacao thread blight pathogen Marasmius crinis-equi.</title>
        <authorList>
            <person name="Cohen S.P."/>
            <person name="Baruah I.K."/>
            <person name="Amoako-Attah I."/>
            <person name="Bukari Y."/>
            <person name="Meinhardt L.W."/>
            <person name="Bailey B.A."/>
        </authorList>
    </citation>
    <scope>NUCLEOTIDE SEQUENCE [LARGE SCALE GENOMIC DNA]</scope>
    <source>
        <strain evidence="2 3">GH-76</strain>
    </source>
</reference>
<dbReference type="InterPro" id="IPR001810">
    <property type="entry name" value="F-box_dom"/>
</dbReference>
<dbReference type="Pfam" id="PF12937">
    <property type="entry name" value="F-box-like"/>
    <property type="match status" value="1"/>
</dbReference>
<name>A0ABR3FCX5_9AGAR</name>
<dbReference type="SUPFAM" id="SSF52047">
    <property type="entry name" value="RNI-like"/>
    <property type="match status" value="1"/>
</dbReference>
<accession>A0ABR3FCX5</accession>
<organism evidence="2 3">
    <name type="scientific">Marasmius crinis-equi</name>
    <dbReference type="NCBI Taxonomy" id="585013"/>
    <lineage>
        <taxon>Eukaryota</taxon>
        <taxon>Fungi</taxon>
        <taxon>Dikarya</taxon>
        <taxon>Basidiomycota</taxon>
        <taxon>Agaricomycotina</taxon>
        <taxon>Agaricomycetes</taxon>
        <taxon>Agaricomycetidae</taxon>
        <taxon>Agaricales</taxon>
        <taxon>Marasmiineae</taxon>
        <taxon>Marasmiaceae</taxon>
        <taxon>Marasmius</taxon>
    </lineage>
</organism>
<dbReference type="SUPFAM" id="SSF81383">
    <property type="entry name" value="F-box domain"/>
    <property type="match status" value="1"/>
</dbReference>
<proteinExistence type="predicted"/>
<dbReference type="EMBL" id="JBAHYK010000534">
    <property type="protein sequence ID" value="KAL0573173.1"/>
    <property type="molecule type" value="Genomic_DNA"/>
</dbReference>
<evidence type="ECO:0000313" key="2">
    <source>
        <dbReference type="EMBL" id="KAL0573173.1"/>
    </source>
</evidence>
<evidence type="ECO:0000259" key="1">
    <source>
        <dbReference type="Pfam" id="PF12937"/>
    </source>
</evidence>